<evidence type="ECO:0000313" key="3">
    <source>
        <dbReference type="Proteomes" id="UP000654918"/>
    </source>
</evidence>
<feature type="compositionally biased region" description="Polar residues" evidence="1">
    <location>
        <begin position="29"/>
        <end position="52"/>
    </location>
</feature>
<name>A0A8H6KXF6_9PEZI</name>
<protein>
    <submittedName>
        <fullName evidence="2">Uncharacterized protein</fullName>
    </submittedName>
</protein>
<dbReference type="EMBL" id="WIGO01000013">
    <property type="protein sequence ID" value="KAF6839444.1"/>
    <property type="molecule type" value="Genomic_DNA"/>
</dbReference>
<accession>A0A8H6KXF6</accession>
<gene>
    <name evidence="2" type="ORF">CPLU01_01864</name>
</gene>
<evidence type="ECO:0000313" key="2">
    <source>
        <dbReference type="EMBL" id="KAF6839444.1"/>
    </source>
</evidence>
<sequence length="74" mass="7730">MHLLCIFSCHAKGPDGGMCHPTDTDVPPASQQQPDRGHGQQSAAETMDQSATRKYAGTAGTLNVGWDISSDTSG</sequence>
<dbReference type="Proteomes" id="UP000654918">
    <property type="component" value="Unassembled WGS sequence"/>
</dbReference>
<proteinExistence type="predicted"/>
<comment type="caution">
    <text evidence="2">The sequence shown here is derived from an EMBL/GenBank/DDBJ whole genome shotgun (WGS) entry which is preliminary data.</text>
</comment>
<feature type="region of interest" description="Disordered" evidence="1">
    <location>
        <begin position="11"/>
        <end position="74"/>
    </location>
</feature>
<evidence type="ECO:0000256" key="1">
    <source>
        <dbReference type="SAM" id="MobiDB-lite"/>
    </source>
</evidence>
<dbReference type="AlphaFoldDB" id="A0A8H6KXF6"/>
<organism evidence="2 3">
    <name type="scientific">Colletotrichum plurivorum</name>
    <dbReference type="NCBI Taxonomy" id="2175906"/>
    <lineage>
        <taxon>Eukaryota</taxon>
        <taxon>Fungi</taxon>
        <taxon>Dikarya</taxon>
        <taxon>Ascomycota</taxon>
        <taxon>Pezizomycotina</taxon>
        <taxon>Sordariomycetes</taxon>
        <taxon>Hypocreomycetidae</taxon>
        <taxon>Glomerellales</taxon>
        <taxon>Glomerellaceae</taxon>
        <taxon>Colletotrichum</taxon>
        <taxon>Colletotrichum orchidearum species complex</taxon>
    </lineage>
</organism>
<keyword evidence="3" id="KW-1185">Reference proteome</keyword>
<reference evidence="2" key="1">
    <citation type="journal article" date="2020" name="Phytopathology">
        <title>Genome Sequence Resources of Colletotrichum truncatum, C. plurivorum, C. musicola, and C. sojae: Four Species Pathogenic to Soybean (Glycine max).</title>
        <authorList>
            <person name="Rogerio F."/>
            <person name="Boufleur T.R."/>
            <person name="Ciampi-Guillardi M."/>
            <person name="Sukno S.A."/>
            <person name="Thon M.R."/>
            <person name="Massola Junior N.S."/>
            <person name="Baroncelli R."/>
        </authorList>
    </citation>
    <scope>NUCLEOTIDE SEQUENCE</scope>
    <source>
        <strain evidence="2">LFN00145</strain>
    </source>
</reference>